<sequence>MSVPAVSWGDVGGQGRLKQALQEAVVWPLEHAGRFAQLGIRPPRGVLLYGPPGCSKTLAARALAADTRTSFLAVKGPELLSKWVGESEQLVASLFRKARASAPAIVFFDEIDALAPVRSGGSQVSTRVLSQLLHEMDGVEALTRVVVIAATNRPDLIDPALLRPGRFDRMIYVALPDESDRREILRVHTARMPLAGGVSLHALAEATRGYSGAELAALCREAAQLALSDSLDACEVTERHIRSALEAVPPRTDAASVAQLEQWAEGG</sequence>
<dbReference type="Pfam" id="PF00004">
    <property type="entry name" value="AAA"/>
    <property type="match status" value="1"/>
</dbReference>
<dbReference type="Proteomes" id="UP000013827">
    <property type="component" value="Unassembled WGS sequence"/>
</dbReference>
<dbReference type="InterPro" id="IPR041569">
    <property type="entry name" value="AAA_lid_3"/>
</dbReference>
<dbReference type="FunFam" id="1.10.8.60:FF:000178">
    <property type="entry name" value="CDC48/VCP homolog, AAA superfamily"/>
    <property type="match status" value="1"/>
</dbReference>
<accession>A0A0D3IHK7</accession>
<keyword evidence="1 3" id="KW-0547">Nucleotide-binding</keyword>
<proteinExistence type="inferred from homology"/>
<evidence type="ECO:0000256" key="1">
    <source>
        <dbReference type="ARBA" id="ARBA00022741"/>
    </source>
</evidence>
<dbReference type="InterPro" id="IPR027417">
    <property type="entry name" value="P-loop_NTPase"/>
</dbReference>
<dbReference type="GO" id="GO:0005737">
    <property type="term" value="C:cytoplasm"/>
    <property type="evidence" value="ECO:0007669"/>
    <property type="project" value="TreeGrafter"/>
</dbReference>
<dbReference type="AlphaFoldDB" id="A0A0D3IHK7"/>
<dbReference type="eggNOG" id="KOG0733">
    <property type="taxonomic scope" value="Eukaryota"/>
</dbReference>
<dbReference type="GO" id="GO:0005524">
    <property type="term" value="F:ATP binding"/>
    <property type="evidence" value="ECO:0007669"/>
    <property type="project" value="UniProtKB-KW"/>
</dbReference>
<dbReference type="CDD" id="cd19511">
    <property type="entry name" value="RecA-like_CDC48_r2-like"/>
    <property type="match status" value="1"/>
</dbReference>
<name>A0A0D3IHK7_EMIH1</name>
<dbReference type="RefSeq" id="XP_005763171.1">
    <property type="nucleotide sequence ID" value="XM_005763114.1"/>
</dbReference>
<dbReference type="PaxDb" id="2903-EOD10742"/>
<dbReference type="PROSITE" id="PS00674">
    <property type="entry name" value="AAA"/>
    <property type="match status" value="1"/>
</dbReference>
<dbReference type="Pfam" id="PF17862">
    <property type="entry name" value="AAA_lid_3"/>
    <property type="match status" value="1"/>
</dbReference>
<dbReference type="GO" id="GO:0016887">
    <property type="term" value="F:ATP hydrolysis activity"/>
    <property type="evidence" value="ECO:0007669"/>
    <property type="project" value="InterPro"/>
</dbReference>
<dbReference type="InterPro" id="IPR003960">
    <property type="entry name" value="ATPase_AAA_CS"/>
</dbReference>
<reference evidence="5" key="2">
    <citation type="submission" date="2024-10" db="UniProtKB">
        <authorList>
            <consortium name="EnsemblProtists"/>
        </authorList>
    </citation>
    <scope>IDENTIFICATION</scope>
</reference>
<dbReference type="STRING" id="2903.R1BM46"/>
<dbReference type="InterPro" id="IPR003593">
    <property type="entry name" value="AAA+_ATPase"/>
</dbReference>
<keyword evidence="6" id="KW-1185">Reference proteome</keyword>
<dbReference type="KEGG" id="ehx:EMIHUDRAFT_437847"/>
<dbReference type="SMART" id="SM00382">
    <property type="entry name" value="AAA"/>
    <property type="match status" value="1"/>
</dbReference>
<dbReference type="EnsemblProtists" id="EOD10742">
    <property type="protein sequence ID" value="EOD10742"/>
    <property type="gene ID" value="EMIHUDRAFT_437847"/>
</dbReference>
<dbReference type="InterPro" id="IPR050168">
    <property type="entry name" value="AAA_ATPase_domain"/>
</dbReference>
<evidence type="ECO:0000259" key="4">
    <source>
        <dbReference type="SMART" id="SM00382"/>
    </source>
</evidence>
<feature type="domain" description="AAA+ ATPase" evidence="4">
    <location>
        <begin position="42"/>
        <end position="177"/>
    </location>
</feature>
<dbReference type="FunFam" id="3.40.50.300:FF:000661">
    <property type="entry name" value="calmodulin-interacting protein 111 isoform X1"/>
    <property type="match status" value="1"/>
</dbReference>
<comment type="similarity">
    <text evidence="3">Belongs to the AAA ATPase family.</text>
</comment>
<evidence type="ECO:0000313" key="5">
    <source>
        <dbReference type="EnsemblProtists" id="EOD10742"/>
    </source>
</evidence>
<dbReference type="Gene3D" id="1.10.8.60">
    <property type="match status" value="1"/>
</dbReference>
<dbReference type="OMA" id="VASECKL"/>
<dbReference type="PANTHER" id="PTHR23077">
    <property type="entry name" value="AAA-FAMILY ATPASE"/>
    <property type="match status" value="1"/>
</dbReference>
<keyword evidence="2 3" id="KW-0067">ATP-binding</keyword>
<dbReference type="PANTHER" id="PTHR23077:SF27">
    <property type="entry name" value="ATPASE FAMILY GENE 2 PROTEIN HOMOLOG A"/>
    <property type="match status" value="1"/>
</dbReference>
<dbReference type="GeneID" id="17256819"/>
<dbReference type="InterPro" id="IPR003959">
    <property type="entry name" value="ATPase_AAA_core"/>
</dbReference>
<protein>
    <recommendedName>
        <fullName evidence="4">AAA+ ATPase domain-containing protein</fullName>
    </recommendedName>
</protein>
<evidence type="ECO:0000256" key="2">
    <source>
        <dbReference type="ARBA" id="ARBA00022840"/>
    </source>
</evidence>
<reference evidence="6" key="1">
    <citation type="journal article" date="2013" name="Nature">
        <title>Pan genome of the phytoplankton Emiliania underpins its global distribution.</title>
        <authorList>
            <person name="Read B.A."/>
            <person name="Kegel J."/>
            <person name="Klute M.J."/>
            <person name="Kuo A."/>
            <person name="Lefebvre S.C."/>
            <person name="Maumus F."/>
            <person name="Mayer C."/>
            <person name="Miller J."/>
            <person name="Monier A."/>
            <person name="Salamov A."/>
            <person name="Young J."/>
            <person name="Aguilar M."/>
            <person name="Claverie J.M."/>
            <person name="Frickenhaus S."/>
            <person name="Gonzalez K."/>
            <person name="Herman E.K."/>
            <person name="Lin Y.C."/>
            <person name="Napier J."/>
            <person name="Ogata H."/>
            <person name="Sarno A.F."/>
            <person name="Shmutz J."/>
            <person name="Schroeder D."/>
            <person name="de Vargas C."/>
            <person name="Verret F."/>
            <person name="von Dassow P."/>
            <person name="Valentin K."/>
            <person name="Van de Peer Y."/>
            <person name="Wheeler G."/>
            <person name="Dacks J.B."/>
            <person name="Delwiche C.F."/>
            <person name="Dyhrman S.T."/>
            <person name="Glockner G."/>
            <person name="John U."/>
            <person name="Richards T."/>
            <person name="Worden A.Z."/>
            <person name="Zhang X."/>
            <person name="Grigoriev I.V."/>
            <person name="Allen A.E."/>
            <person name="Bidle K."/>
            <person name="Borodovsky M."/>
            <person name="Bowler C."/>
            <person name="Brownlee C."/>
            <person name="Cock J.M."/>
            <person name="Elias M."/>
            <person name="Gladyshev V.N."/>
            <person name="Groth M."/>
            <person name="Guda C."/>
            <person name="Hadaegh A."/>
            <person name="Iglesias-Rodriguez M.D."/>
            <person name="Jenkins J."/>
            <person name="Jones B.M."/>
            <person name="Lawson T."/>
            <person name="Leese F."/>
            <person name="Lindquist E."/>
            <person name="Lobanov A."/>
            <person name="Lomsadze A."/>
            <person name="Malik S.B."/>
            <person name="Marsh M.E."/>
            <person name="Mackinder L."/>
            <person name="Mock T."/>
            <person name="Mueller-Roeber B."/>
            <person name="Pagarete A."/>
            <person name="Parker M."/>
            <person name="Probert I."/>
            <person name="Quesneville H."/>
            <person name="Raines C."/>
            <person name="Rensing S.A."/>
            <person name="Riano-Pachon D.M."/>
            <person name="Richier S."/>
            <person name="Rokitta S."/>
            <person name="Shiraiwa Y."/>
            <person name="Soanes D.M."/>
            <person name="van der Giezen M."/>
            <person name="Wahlund T.M."/>
            <person name="Williams B."/>
            <person name="Wilson W."/>
            <person name="Wolfe G."/>
            <person name="Wurch L.L."/>
        </authorList>
    </citation>
    <scope>NUCLEOTIDE SEQUENCE</scope>
</reference>
<evidence type="ECO:0000313" key="6">
    <source>
        <dbReference type="Proteomes" id="UP000013827"/>
    </source>
</evidence>
<organism evidence="5 6">
    <name type="scientific">Emiliania huxleyi (strain CCMP1516)</name>
    <dbReference type="NCBI Taxonomy" id="280463"/>
    <lineage>
        <taxon>Eukaryota</taxon>
        <taxon>Haptista</taxon>
        <taxon>Haptophyta</taxon>
        <taxon>Prymnesiophyceae</taxon>
        <taxon>Isochrysidales</taxon>
        <taxon>Noelaerhabdaceae</taxon>
        <taxon>Emiliania</taxon>
    </lineage>
</organism>
<dbReference type="SUPFAM" id="SSF52540">
    <property type="entry name" value="P-loop containing nucleoside triphosphate hydrolases"/>
    <property type="match status" value="1"/>
</dbReference>
<dbReference type="Gene3D" id="3.40.50.300">
    <property type="entry name" value="P-loop containing nucleotide triphosphate hydrolases"/>
    <property type="match status" value="1"/>
</dbReference>
<evidence type="ECO:0000256" key="3">
    <source>
        <dbReference type="RuleBase" id="RU003651"/>
    </source>
</evidence>
<dbReference type="HOGENOM" id="CLU_000688_21_3_1"/>